<name>A0A420YJZ3_9PEZI</name>
<dbReference type="Proteomes" id="UP000275385">
    <property type="component" value="Unassembled WGS sequence"/>
</dbReference>
<feature type="chain" id="PRO_5019394650" description="Allergen Asp f 4" evidence="1">
    <location>
        <begin position="19"/>
        <end position="283"/>
    </location>
</feature>
<dbReference type="PANTHER" id="PTHR42039">
    <property type="entry name" value="PUTATIVE (AFU_ORTHOLOGUE AFUA_3G02940)-RELATED"/>
    <property type="match status" value="1"/>
</dbReference>
<proteinExistence type="predicted"/>
<dbReference type="Pfam" id="PF25312">
    <property type="entry name" value="Allergen_Asp_f_4"/>
    <property type="match status" value="1"/>
</dbReference>
<evidence type="ECO:0000313" key="3">
    <source>
        <dbReference type="Proteomes" id="UP000275385"/>
    </source>
</evidence>
<dbReference type="PANTHER" id="PTHR42039:SF1">
    <property type="entry name" value="PUTATIVE (AFU_ORTHOLOGUE AFUA_3G02940)-RELATED"/>
    <property type="match status" value="1"/>
</dbReference>
<keyword evidence="3" id="KW-1185">Reference proteome</keyword>
<comment type="caution">
    <text evidence="2">The sequence shown here is derived from an EMBL/GenBank/DDBJ whole genome shotgun (WGS) entry which is preliminary data.</text>
</comment>
<keyword evidence="1" id="KW-0732">Signal</keyword>
<dbReference type="EMBL" id="QVQW01000005">
    <property type="protein sequence ID" value="RKU48213.1"/>
    <property type="molecule type" value="Genomic_DNA"/>
</dbReference>
<evidence type="ECO:0000256" key="1">
    <source>
        <dbReference type="SAM" id="SignalP"/>
    </source>
</evidence>
<dbReference type="GO" id="GO:0019863">
    <property type="term" value="F:IgE binding"/>
    <property type="evidence" value="ECO:0007669"/>
    <property type="project" value="InterPro"/>
</dbReference>
<accession>A0A420YJZ3</accession>
<gene>
    <name evidence="2" type="ORF">DL546_002302</name>
</gene>
<reference evidence="2 3" key="1">
    <citation type="submission" date="2018-08" db="EMBL/GenBank/DDBJ databases">
        <title>Draft genome of the lignicolous fungus Coniochaeta pulveracea.</title>
        <authorList>
            <person name="Borstlap C.J."/>
            <person name="De Witt R.N."/>
            <person name="Botha A."/>
            <person name="Volschenk H."/>
        </authorList>
    </citation>
    <scope>NUCLEOTIDE SEQUENCE [LARGE SCALE GENOMIC DNA]</scope>
    <source>
        <strain evidence="2 3">CAB683</strain>
    </source>
</reference>
<evidence type="ECO:0008006" key="4">
    <source>
        <dbReference type="Google" id="ProtNLM"/>
    </source>
</evidence>
<dbReference type="InterPro" id="IPR038903">
    <property type="entry name" value="Allergen_Asp_f_4"/>
</dbReference>
<dbReference type="GO" id="GO:0005576">
    <property type="term" value="C:extracellular region"/>
    <property type="evidence" value="ECO:0007669"/>
    <property type="project" value="InterPro"/>
</dbReference>
<evidence type="ECO:0000313" key="2">
    <source>
        <dbReference type="EMBL" id="RKU48213.1"/>
    </source>
</evidence>
<feature type="signal peptide" evidence="1">
    <location>
        <begin position="1"/>
        <end position="18"/>
    </location>
</feature>
<dbReference type="OrthoDB" id="118256at2759"/>
<protein>
    <recommendedName>
        <fullName evidence="4">Allergen Asp f 4</fullName>
    </recommendedName>
</protein>
<organism evidence="2 3">
    <name type="scientific">Coniochaeta pulveracea</name>
    <dbReference type="NCBI Taxonomy" id="177199"/>
    <lineage>
        <taxon>Eukaryota</taxon>
        <taxon>Fungi</taxon>
        <taxon>Dikarya</taxon>
        <taxon>Ascomycota</taxon>
        <taxon>Pezizomycotina</taxon>
        <taxon>Sordariomycetes</taxon>
        <taxon>Sordariomycetidae</taxon>
        <taxon>Coniochaetales</taxon>
        <taxon>Coniochaetaceae</taxon>
        <taxon>Coniochaeta</taxon>
    </lineage>
</organism>
<dbReference type="AlphaFoldDB" id="A0A420YJZ3"/>
<sequence>MHFSNVLLAAAGIIGASAHPSGHAHLHRSAHADKRGFYKAAHSKVTVPATTTTTVAAASTSAAVASPAATSSSSAVKKDFCAGLSKRATAADIASTGNTGVEGHWGCNMMTVDESIASEYSYTTKFTNVDSEEYQVVCFNKIGPTGQIDGFWHAGLTFTVAAGASQDVAFDSNTQGGCAFGPGEVPKTSWGEYAGTWIEFDFGSERNNYWSGADCSSLVAASESGQPIYGCNLCTEDKSTCSTIYPGGAGVNSFIAGTAALDGLGLNLPAGDVHLTVEIGHAA</sequence>